<dbReference type="Proteomes" id="UP000032668">
    <property type="component" value="Unassembled WGS sequence"/>
</dbReference>
<dbReference type="AlphaFoldDB" id="A0A0D6PCS5"/>
<protein>
    <submittedName>
        <fullName evidence="3">3-carboxy-cis,cis-muconate cycloisomerase</fullName>
    </submittedName>
</protein>
<evidence type="ECO:0000259" key="2">
    <source>
        <dbReference type="Pfam" id="PF00206"/>
    </source>
</evidence>
<dbReference type="GO" id="GO:0016853">
    <property type="term" value="F:isomerase activity"/>
    <property type="evidence" value="ECO:0007669"/>
    <property type="project" value="UniProtKB-KW"/>
</dbReference>
<accession>A0A0D6PCS5</accession>
<dbReference type="PRINTS" id="PR00149">
    <property type="entry name" value="FUMRATELYASE"/>
</dbReference>
<keyword evidence="4" id="KW-1185">Reference proteome</keyword>
<comment type="caution">
    <text evidence="3">The sequence shown here is derived from an EMBL/GenBank/DDBJ whole genome shotgun (WGS) entry which is preliminary data.</text>
</comment>
<dbReference type="SUPFAM" id="SSF48557">
    <property type="entry name" value="L-aspartase-like"/>
    <property type="match status" value="1"/>
</dbReference>
<dbReference type="PANTHER" id="PTHR43172">
    <property type="entry name" value="ADENYLOSUCCINATE LYASE"/>
    <property type="match status" value="1"/>
</dbReference>
<keyword evidence="3" id="KW-0413">Isomerase</keyword>
<dbReference type="Pfam" id="PF00206">
    <property type="entry name" value="Lyase_1"/>
    <property type="match status" value="1"/>
</dbReference>
<dbReference type="NCBIfam" id="NF004631">
    <property type="entry name" value="PRK05975.1"/>
    <property type="match status" value="1"/>
</dbReference>
<organism evidence="3 4">
    <name type="scientific">Acidocella aminolytica 101 = DSM 11237</name>
    <dbReference type="NCBI Taxonomy" id="1120923"/>
    <lineage>
        <taxon>Bacteria</taxon>
        <taxon>Pseudomonadati</taxon>
        <taxon>Pseudomonadota</taxon>
        <taxon>Alphaproteobacteria</taxon>
        <taxon>Acetobacterales</taxon>
        <taxon>Acidocellaceae</taxon>
        <taxon>Acidocella</taxon>
    </lineage>
</organism>
<sequence length="350" mass="36470">MTLPFTAALCADAEIENCLAPKAELEAMLAFETALADAQAEAGLIPAEAAAAIARGCAAFEANEAALTSGLFKDGVLGPGFVKALRQSLPEAARPHLHFGATSQDITDTALTLRLKPVLMALDARLALLIDGLEALAREQGSLTLMAQTRMQAALPITVYDKLEAWLRPLRRHQERLAALAPRLLVIQFGGPVGARTELGDKADAVAAGLAVRLGLGNAPCWHTSRDNIVEFGATLALVAGAVGKIGQDTALLAQTENGALKIAGGGSSSAMAHKANPVTAELLVALARYAAGLSGTLNQALVHENERSGAAWTLEWFTLPPLAVATGAALREAIGLVPRMQFQTKTQAR</sequence>
<comment type="similarity">
    <text evidence="1">Belongs to the class-II fumarase/aspartase family.</text>
</comment>
<dbReference type="EMBL" id="BANC01000023">
    <property type="protein sequence ID" value="GAN79575.1"/>
    <property type="molecule type" value="Genomic_DNA"/>
</dbReference>
<name>A0A0D6PCS5_9PROT</name>
<gene>
    <name evidence="3" type="ORF">Aam_023_026</name>
</gene>
<dbReference type="RefSeq" id="WP_048878019.1">
    <property type="nucleotide sequence ID" value="NZ_BANC01000023.1"/>
</dbReference>
<evidence type="ECO:0000313" key="3">
    <source>
        <dbReference type="EMBL" id="GAN79575.1"/>
    </source>
</evidence>
<dbReference type="InterPro" id="IPR008948">
    <property type="entry name" value="L-Aspartase-like"/>
</dbReference>
<dbReference type="STRING" id="1120923.SAMN02746095_02688"/>
<dbReference type="PANTHER" id="PTHR43172:SF2">
    <property type="entry name" value="ADENYLOSUCCINATE LYASE C-TERMINAL DOMAIN-CONTAINING PROTEIN"/>
    <property type="match status" value="1"/>
</dbReference>
<feature type="domain" description="Fumarate lyase N-terminal" evidence="2">
    <location>
        <begin position="30"/>
        <end position="289"/>
    </location>
</feature>
<dbReference type="PRINTS" id="PR00145">
    <property type="entry name" value="ARGSUCLYASE"/>
</dbReference>
<dbReference type="Gene3D" id="1.20.200.10">
    <property type="entry name" value="Fumarase/aspartase (Central domain)"/>
    <property type="match status" value="1"/>
</dbReference>
<evidence type="ECO:0000256" key="1">
    <source>
        <dbReference type="ARBA" id="ARBA00034772"/>
    </source>
</evidence>
<proteinExistence type="inferred from homology"/>
<dbReference type="InterPro" id="IPR022761">
    <property type="entry name" value="Fumarate_lyase_N"/>
</dbReference>
<evidence type="ECO:0000313" key="4">
    <source>
        <dbReference type="Proteomes" id="UP000032668"/>
    </source>
</evidence>
<dbReference type="InterPro" id="IPR000362">
    <property type="entry name" value="Fumarate_lyase_fam"/>
</dbReference>
<reference evidence="3 4" key="1">
    <citation type="submission" date="2012-11" db="EMBL/GenBank/DDBJ databases">
        <title>Whole genome sequence of Acidocella aminolytica 101 = DSM 11237.</title>
        <authorList>
            <person name="Azuma Y."/>
            <person name="Higashiura N."/>
            <person name="Hirakawa H."/>
            <person name="Matsushita K."/>
        </authorList>
    </citation>
    <scope>NUCLEOTIDE SEQUENCE [LARGE SCALE GENOMIC DNA]</scope>
    <source>
        <strain evidence="4">101 / DSM 11237</strain>
    </source>
</reference>